<dbReference type="EMBL" id="JANPWB010000005">
    <property type="protein sequence ID" value="KAJ1188769.1"/>
    <property type="molecule type" value="Genomic_DNA"/>
</dbReference>
<feature type="coiled-coil region" evidence="1">
    <location>
        <begin position="5"/>
        <end position="32"/>
    </location>
</feature>
<evidence type="ECO:0000313" key="2">
    <source>
        <dbReference type="EMBL" id="KAJ1188769.1"/>
    </source>
</evidence>
<reference evidence="2" key="1">
    <citation type="journal article" date="2022" name="bioRxiv">
        <title>Sequencing and chromosome-scale assembly of the giantPleurodeles waltlgenome.</title>
        <authorList>
            <person name="Brown T."/>
            <person name="Elewa A."/>
            <person name="Iarovenko S."/>
            <person name="Subramanian E."/>
            <person name="Araus A.J."/>
            <person name="Petzold A."/>
            <person name="Susuki M."/>
            <person name="Suzuki K.-i.T."/>
            <person name="Hayashi T."/>
            <person name="Toyoda A."/>
            <person name="Oliveira C."/>
            <person name="Osipova E."/>
            <person name="Leigh N.D."/>
            <person name="Simon A."/>
            <person name="Yun M.H."/>
        </authorList>
    </citation>
    <scope>NUCLEOTIDE SEQUENCE</scope>
    <source>
        <strain evidence="2">20211129_DDA</strain>
        <tissue evidence="2">Liver</tissue>
    </source>
</reference>
<keyword evidence="3" id="KW-1185">Reference proteome</keyword>
<sequence>MRVKLDKHDGRLDQIERLISEAENNCANLLARYPDVVTQRRGQRVLCLSVDGSRELYQQTYKSRYDPKNAVKKEQLALIDTVLVKKTGFVQNDLSKFMGHVLISEGKMRHGLCIVMSAATAVEES</sequence>
<dbReference type="AlphaFoldDB" id="A0AAV7ULB0"/>
<dbReference type="Proteomes" id="UP001066276">
    <property type="component" value="Chromosome 3_1"/>
</dbReference>
<organism evidence="2 3">
    <name type="scientific">Pleurodeles waltl</name>
    <name type="common">Iberian ribbed newt</name>
    <dbReference type="NCBI Taxonomy" id="8319"/>
    <lineage>
        <taxon>Eukaryota</taxon>
        <taxon>Metazoa</taxon>
        <taxon>Chordata</taxon>
        <taxon>Craniata</taxon>
        <taxon>Vertebrata</taxon>
        <taxon>Euteleostomi</taxon>
        <taxon>Amphibia</taxon>
        <taxon>Batrachia</taxon>
        <taxon>Caudata</taxon>
        <taxon>Salamandroidea</taxon>
        <taxon>Salamandridae</taxon>
        <taxon>Pleurodelinae</taxon>
        <taxon>Pleurodeles</taxon>
    </lineage>
</organism>
<evidence type="ECO:0000256" key="1">
    <source>
        <dbReference type="SAM" id="Coils"/>
    </source>
</evidence>
<name>A0AAV7ULB0_PLEWA</name>
<accession>A0AAV7ULB0</accession>
<gene>
    <name evidence="2" type="ORF">NDU88_005526</name>
</gene>
<keyword evidence="1" id="KW-0175">Coiled coil</keyword>
<evidence type="ECO:0000313" key="3">
    <source>
        <dbReference type="Proteomes" id="UP001066276"/>
    </source>
</evidence>
<protein>
    <submittedName>
        <fullName evidence="2">Uncharacterized protein</fullName>
    </submittedName>
</protein>
<proteinExistence type="predicted"/>
<comment type="caution">
    <text evidence="2">The sequence shown here is derived from an EMBL/GenBank/DDBJ whole genome shotgun (WGS) entry which is preliminary data.</text>
</comment>